<evidence type="ECO:0000313" key="5">
    <source>
        <dbReference type="EMBL" id="MFD1884454.1"/>
    </source>
</evidence>
<evidence type="ECO:0000259" key="4">
    <source>
        <dbReference type="PROSITE" id="PS50112"/>
    </source>
</evidence>
<dbReference type="PANTHER" id="PTHR32089">
    <property type="entry name" value="METHYL-ACCEPTING CHEMOTAXIS PROTEIN MCPB"/>
    <property type="match status" value="1"/>
</dbReference>
<protein>
    <submittedName>
        <fullName evidence="5">Methyl-accepting chemotaxis protein</fullName>
    </submittedName>
</protein>
<dbReference type="PANTHER" id="PTHR32089:SF112">
    <property type="entry name" value="LYSOZYME-LIKE PROTEIN-RELATED"/>
    <property type="match status" value="1"/>
</dbReference>
<sequence length="302" mass="34587">MEKLNEQVTDELVVRALQENLAIIRFDTEHRVAYVNDIFARVIGYSPGEMVGMHHRDLCFPEFSNSPEYKDFWDNLFTGITFHDRILRRNANDDEVWLEATYMPVWDQGRRHVIGVTKVATDITERHHHLSRVVDDLQHTAQMLHQRSSDGMLHSEELLVSMEQIAKVTSSNGETIHRLQEQAYEIQDVVKTIRKIASQTQMLALNAAIEAARAGEFGRGFNVVAQEVGKLSNMVQESIAQVKCSVDAMDYEVRKIYNTTTEVEQSVKRGQQRMQTAMESFNAIFASANELNIHADRVTHEI</sequence>
<dbReference type="SUPFAM" id="SSF58104">
    <property type="entry name" value="Methyl-accepting chemotaxis protein (MCP) signaling domain"/>
    <property type="match status" value="1"/>
</dbReference>
<dbReference type="PROSITE" id="PS50111">
    <property type="entry name" value="CHEMOTAXIS_TRANSDUC_2"/>
    <property type="match status" value="1"/>
</dbReference>
<dbReference type="InterPro" id="IPR035965">
    <property type="entry name" value="PAS-like_dom_sf"/>
</dbReference>
<evidence type="ECO:0000256" key="1">
    <source>
        <dbReference type="ARBA" id="ARBA00023224"/>
    </source>
</evidence>
<dbReference type="Pfam" id="PF08448">
    <property type="entry name" value="PAS_4"/>
    <property type="match status" value="1"/>
</dbReference>
<evidence type="ECO:0000256" key="2">
    <source>
        <dbReference type="PROSITE-ProRule" id="PRU00284"/>
    </source>
</evidence>
<dbReference type="Gene3D" id="3.30.450.20">
    <property type="entry name" value="PAS domain"/>
    <property type="match status" value="1"/>
</dbReference>
<dbReference type="InterPro" id="IPR004089">
    <property type="entry name" value="MCPsignal_dom"/>
</dbReference>
<dbReference type="PROSITE" id="PS50112">
    <property type="entry name" value="PAS"/>
    <property type="match status" value="1"/>
</dbReference>
<organism evidence="5 6">
    <name type="scientific">Paenibacillus wenxiniae</name>
    <dbReference type="NCBI Taxonomy" id="1636843"/>
    <lineage>
        <taxon>Bacteria</taxon>
        <taxon>Bacillati</taxon>
        <taxon>Bacillota</taxon>
        <taxon>Bacilli</taxon>
        <taxon>Bacillales</taxon>
        <taxon>Paenibacillaceae</taxon>
        <taxon>Paenibacillus</taxon>
    </lineage>
</organism>
<name>A0ABW4RDW0_9BACL</name>
<dbReference type="EMBL" id="JBHUEH010000009">
    <property type="protein sequence ID" value="MFD1884454.1"/>
    <property type="molecule type" value="Genomic_DNA"/>
</dbReference>
<feature type="domain" description="PAS" evidence="4">
    <location>
        <begin position="9"/>
        <end position="62"/>
    </location>
</feature>
<dbReference type="Proteomes" id="UP001597233">
    <property type="component" value="Unassembled WGS sequence"/>
</dbReference>
<dbReference type="Pfam" id="PF00015">
    <property type="entry name" value="MCPsignal"/>
    <property type="match status" value="1"/>
</dbReference>
<dbReference type="CDD" id="cd00130">
    <property type="entry name" value="PAS"/>
    <property type="match status" value="1"/>
</dbReference>
<keyword evidence="1 2" id="KW-0807">Transducer</keyword>
<accession>A0ABW4RDW0</accession>
<evidence type="ECO:0000259" key="3">
    <source>
        <dbReference type="PROSITE" id="PS50111"/>
    </source>
</evidence>
<evidence type="ECO:0000313" key="6">
    <source>
        <dbReference type="Proteomes" id="UP001597233"/>
    </source>
</evidence>
<dbReference type="SMART" id="SM00283">
    <property type="entry name" value="MA"/>
    <property type="match status" value="1"/>
</dbReference>
<keyword evidence="6" id="KW-1185">Reference proteome</keyword>
<dbReference type="NCBIfam" id="TIGR00229">
    <property type="entry name" value="sensory_box"/>
    <property type="match status" value="1"/>
</dbReference>
<dbReference type="Gene3D" id="1.10.287.950">
    <property type="entry name" value="Methyl-accepting chemotaxis protein"/>
    <property type="match status" value="1"/>
</dbReference>
<reference evidence="6" key="1">
    <citation type="journal article" date="2019" name="Int. J. Syst. Evol. Microbiol.">
        <title>The Global Catalogue of Microorganisms (GCM) 10K type strain sequencing project: providing services to taxonomists for standard genome sequencing and annotation.</title>
        <authorList>
            <consortium name="The Broad Institute Genomics Platform"/>
            <consortium name="The Broad Institute Genome Sequencing Center for Infectious Disease"/>
            <person name="Wu L."/>
            <person name="Ma J."/>
        </authorList>
    </citation>
    <scope>NUCLEOTIDE SEQUENCE [LARGE SCALE GENOMIC DNA]</scope>
    <source>
        <strain evidence="6">CCUG 54950</strain>
    </source>
</reference>
<feature type="domain" description="Methyl-accepting transducer" evidence="3">
    <location>
        <begin position="122"/>
        <end position="302"/>
    </location>
</feature>
<comment type="caution">
    <text evidence="5">The sequence shown here is derived from an EMBL/GenBank/DDBJ whole genome shotgun (WGS) entry which is preliminary data.</text>
</comment>
<dbReference type="InterPro" id="IPR000014">
    <property type="entry name" value="PAS"/>
</dbReference>
<dbReference type="RefSeq" id="WP_347326219.1">
    <property type="nucleotide sequence ID" value="NZ_JBCGUH010000010.1"/>
</dbReference>
<gene>
    <name evidence="5" type="ORF">ACFSC9_02875</name>
</gene>
<proteinExistence type="predicted"/>
<dbReference type="InterPro" id="IPR013656">
    <property type="entry name" value="PAS_4"/>
</dbReference>
<dbReference type="SUPFAM" id="SSF55785">
    <property type="entry name" value="PYP-like sensor domain (PAS domain)"/>
    <property type="match status" value="1"/>
</dbReference>